<evidence type="ECO:0000313" key="2">
    <source>
        <dbReference type="EMBL" id="KKS32522.1"/>
    </source>
</evidence>
<dbReference type="InterPro" id="IPR045584">
    <property type="entry name" value="Pilin-like"/>
</dbReference>
<gene>
    <name evidence="2" type="ORF">UU93_C0006G0001</name>
</gene>
<organism evidence="2 3">
    <name type="scientific">Candidatus Amesbacteria bacterium GW2011_GWA2_42_12</name>
    <dbReference type="NCBI Taxonomy" id="1618356"/>
    <lineage>
        <taxon>Bacteria</taxon>
        <taxon>Candidatus Amesiibacteriota</taxon>
    </lineage>
</organism>
<reference evidence="2 3" key="1">
    <citation type="journal article" date="2015" name="Nature">
        <title>rRNA introns, odd ribosomes, and small enigmatic genomes across a large radiation of phyla.</title>
        <authorList>
            <person name="Brown C.T."/>
            <person name="Hug L.A."/>
            <person name="Thomas B.C."/>
            <person name="Sharon I."/>
            <person name="Castelle C.J."/>
            <person name="Singh A."/>
            <person name="Wilkins M.J."/>
            <person name="Williams K.H."/>
            <person name="Banfield J.F."/>
        </authorList>
    </citation>
    <scope>NUCLEOTIDE SEQUENCE [LARGE SCALE GENOMIC DNA]</scope>
</reference>
<dbReference type="SUPFAM" id="SSF54523">
    <property type="entry name" value="Pili subunits"/>
    <property type="match status" value="1"/>
</dbReference>
<name>A0A0G0Y723_9BACT</name>
<dbReference type="STRING" id="1618356.UU93_C0006G0001"/>
<dbReference type="Pfam" id="PF07963">
    <property type="entry name" value="N_methyl"/>
    <property type="match status" value="1"/>
</dbReference>
<dbReference type="Proteomes" id="UP000034160">
    <property type="component" value="Unassembled WGS sequence"/>
</dbReference>
<protein>
    <submittedName>
        <fullName evidence="2">General secretion pathway protein G</fullName>
    </submittedName>
</protein>
<dbReference type="PROSITE" id="PS00409">
    <property type="entry name" value="PROKAR_NTER_METHYL"/>
    <property type="match status" value="1"/>
</dbReference>
<keyword evidence="1" id="KW-1133">Transmembrane helix</keyword>
<comment type="caution">
    <text evidence="2">The sequence shown here is derived from an EMBL/GenBank/DDBJ whole genome shotgun (WGS) entry which is preliminary data.</text>
</comment>
<dbReference type="EMBL" id="LCCN01000006">
    <property type="protein sequence ID" value="KKS32522.1"/>
    <property type="molecule type" value="Genomic_DNA"/>
</dbReference>
<dbReference type="Gene3D" id="3.30.700.10">
    <property type="entry name" value="Glycoprotein, Type 4 Pilin"/>
    <property type="match status" value="1"/>
</dbReference>
<keyword evidence="1" id="KW-0472">Membrane</keyword>
<evidence type="ECO:0000313" key="3">
    <source>
        <dbReference type="Proteomes" id="UP000034160"/>
    </source>
</evidence>
<feature type="transmembrane region" description="Helical" evidence="1">
    <location>
        <begin position="20"/>
        <end position="38"/>
    </location>
</feature>
<proteinExistence type="predicted"/>
<keyword evidence="1" id="KW-0812">Transmembrane</keyword>
<accession>A0A0G0Y723</accession>
<sequence>MLKLKKGLPAGRQGFTLIELLVVIAVMAVIAGAVLVLIDPVDKISQANDSKVQADIGQIGTALVAYAASHGGNYPCKVLAGCTVANNSGSTGIDELVVSGELSIAPTQPTSYTVYDYAVDTTTMPTKAKISGQQMAKKNTTANVGNFTFCSWLGGAKVYKTAVTTGTAACP</sequence>
<evidence type="ECO:0000256" key="1">
    <source>
        <dbReference type="SAM" id="Phobius"/>
    </source>
</evidence>
<dbReference type="NCBIfam" id="TIGR02532">
    <property type="entry name" value="IV_pilin_GFxxxE"/>
    <property type="match status" value="1"/>
</dbReference>
<dbReference type="AlphaFoldDB" id="A0A0G0Y723"/>
<dbReference type="InterPro" id="IPR012902">
    <property type="entry name" value="N_methyl_site"/>
</dbReference>